<evidence type="ECO:0000313" key="1">
    <source>
        <dbReference type="EMBL" id="CAF1354788.1"/>
    </source>
</evidence>
<reference evidence="2" key="1">
    <citation type="submission" date="2021-02" db="EMBL/GenBank/DDBJ databases">
        <authorList>
            <person name="Nowell W R."/>
        </authorList>
    </citation>
    <scope>NUCLEOTIDE SEQUENCE</scope>
</reference>
<evidence type="ECO:0000313" key="2">
    <source>
        <dbReference type="EMBL" id="CAF1603755.1"/>
    </source>
</evidence>
<sequence length="70" mass="8364">MDYNTLLKYIYNEEHIISKIKPYDETIDIELQWPSYNLILINNQIFLPYKIISSQNIDRLLQPMSNKTAS</sequence>
<dbReference type="EMBL" id="CAJNOH010003964">
    <property type="protein sequence ID" value="CAF1354788.1"/>
    <property type="molecule type" value="Genomic_DNA"/>
</dbReference>
<name>A0A816AX12_9BILA</name>
<dbReference type="AlphaFoldDB" id="A0A816AX12"/>
<evidence type="ECO:0000313" key="3">
    <source>
        <dbReference type="Proteomes" id="UP000663870"/>
    </source>
</evidence>
<gene>
    <name evidence="2" type="ORF">JXQ802_LOCUS48607</name>
    <name evidence="1" type="ORF">PYM288_LOCUS32579</name>
</gene>
<organism evidence="2 3">
    <name type="scientific">Rotaria sordida</name>
    <dbReference type="NCBI Taxonomy" id="392033"/>
    <lineage>
        <taxon>Eukaryota</taxon>
        <taxon>Metazoa</taxon>
        <taxon>Spiralia</taxon>
        <taxon>Gnathifera</taxon>
        <taxon>Rotifera</taxon>
        <taxon>Eurotatoria</taxon>
        <taxon>Bdelloidea</taxon>
        <taxon>Philodinida</taxon>
        <taxon>Philodinidae</taxon>
        <taxon>Rotaria</taxon>
    </lineage>
</organism>
<accession>A0A816AX12</accession>
<keyword evidence="3" id="KW-1185">Reference proteome</keyword>
<dbReference type="Proteomes" id="UP000663854">
    <property type="component" value="Unassembled WGS sequence"/>
</dbReference>
<protein>
    <submittedName>
        <fullName evidence="2">Uncharacterized protein</fullName>
    </submittedName>
</protein>
<comment type="caution">
    <text evidence="2">The sequence shown here is derived from an EMBL/GenBank/DDBJ whole genome shotgun (WGS) entry which is preliminary data.</text>
</comment>
<dbReference type="EMBL" id="CAJNOL010005353">
    <property type="protein sequence ID" value="CAF1603755.1"/>
    <property type="molecule type" value="Genomic_DNA"/>
</dbReference>
<proteinExistence type="predicted"/>
<dbReference type="Proteomes" id="UP000663870">
    <property type="component" value="Unassembled WGS sequence"/>
</dbReference>